<protein>
    <submittedName>
        <fullName evidence="2">AsmA-like C-terminal region-containing protein</fullName>
    </submittedName>
</protein>
<dbReference type="InterPro" id="IPR011836">
    <property type="entry name" value="YhdP"/>
</dbReference>
<evidence type="ECO:0000259" key="1">
    <source>
        <dbReference type="Pfam" id="PF13116"/>
    </source>
</evidence>
<organism evidence="2 3">
    <name type="scientific">Halomonas piscis</name>
    <dbReference type="NCBI Taxonomy" id="3031727"/>
    <lineage>
        <taxon>Bacteria</taxon>
        <taxon>Pseudomonadati</taxon>
        <taxon>Pseudomonadota</taxon>
        <taxon>Gammaproteobacteria</taxon>
        <taxon>Oceanospirillales</taxon>
        <taxon>Halomonadaceae</taxon>
        <taxon>Halomonas</taxon>
    </lineage>
</organism>
<proteinExistence type="predicted"/>
<dbReference type="PANTHER" id="PTHR38690">
    <property type="entry name" value="PROTEASE-RELATED"/>
    <property type="match status" value="1"/>
</dbReference>
<dbReference type="InterPro" id="IPR025263">
    <property type="entry name" value="YhdP_central"/>
</dbReference>
<dbReference type="RefSeq" id="WP_311885456.1">
    <property type="nucleotide sequence ID" value="NZ_CP119391.1"/>
</dbReference>
<keyword evidence="3" id="KW-1185">Reference proteome</keyword>
<dbReference type="EMBL" id="CP119391">
    <property type="protein sequence ID" value="WNK21385.1"/>
    <property type="molecule type" value="Genomic_DNA"/>
</dbReference>
<gene>
    <name evidence="2" type="ORF">P1P91_06850</name>
</gene>
<accession>A0ABY9Z400</accession>
<dbReference type="Proteomes" id="UP001301869">
    <property type="component" value="Chromosome"/>
</dbReference>
<reference evidence="2 3" key="1">
    <citation type="submission" date="2023-03" db="EMBL/GenBank/DDBJ databases">
        <title>Halomonas sp. nov., isolated from Korean tranditional fermented seafood 'Jeotgal'.</title>
        <authorList>
            <person name="Kim B."/>
            <person name="Shin N.-R."/>
        </authorList>
    </citation>
    <scope>NUCLEOTIDE SEQUENCE [LARGE SCALE GENOMIC DNA]</scope>
    <source>
        <strain evidence="2 3">SG2L-4</strain>
    </source>
</reference>
<evidence type="ECO:0000313" key="2">
    <source>
        <dbReference type="EMBL" id="WNK21385.1"/>
    </source>
</evidence>
<name>A0ABY9Z400_9GAMM</name>
<feature type="domain" description="YhdP central" evidence="1">
    <location>
        <begin position="10"/>
        <end position="1284"/>
    </location>
</feature>
<sequence length="1290" mass="137772">MTLPTLRKGCLLVLAWCLGTLAVMLLVLRLLASQADALTPHLEAFLQSHLGAPVSIESLSLGVERDGLRLDLRGVESRLPEGPLFSLGSLRLRLDVGRSLMALAPVFRQTRMEGFSLHLYRGEGAGWGWPAPATLPLYFAPDTEVDLATVDAWTRLVLHQRLQITDTRLLMHGDDGSATVHAPRLALSGSARRIRMAGEVAVASSLLPEAPTDLPAARLRADVRPGSDGLKDYSAALQLDMQLEQLSALAELVRPDFAPRLALSGGESTLWGRWQAGRLEDVRLQFNLPELKLTQADKQVVLKGLQALGQWRRVGEGGDAWLSGDVADAERVATSGSKAPTLPRHWQLTHRQSDWELRTSAFELDSLAAWSDYVVLPESLKRPLAALAPKGTVSGLQVGQQGGEWRVDAALHDLIVSPWDEAPGGGPLDAWVRARDQRGRVTFAGGDDTSLYFPQVFADPMALGHAKGEVQWVHDGPSTRISGRQLEVLWNGASVSGEFGLASGGERQQMGLDLAFTDVDAVNTPLMSWLPVKVLDDDLAEWLADGVSGRVKQGTLKITAPLGERTSADNIDTTLTLDISRGALPIAEGWPHLSGVEGRMQLDRGRLEASVAQAESHGVRATNGEVELDVASGELDITGDLAADADALRAFFLAAPALEAASLLEDVRARGEARGELEVRLGLDDPESLALDVHARPRFERLAYAPLDTGLSQLEGDITWRQRGREGHLLGEARAAFPGGDIRADFTPDNVALDGQANAAGLLGMAGMAPEAAARLASGSARWQGAMKLGEAPSLHLQSGLEGIGIKLPEPFAKAASARLPWTLDADLVAGRVESRLGRMATLRARGVDGELAGRLNLGTRAARLPRWPSQSGWRIAAGAQEVEPLAWRDLGSVLSSRAADAGERAGSPTAGGPLTLSLETPCVKYNDECLGSVTATGQRLAGGGVDLALDGNVLSGNLRYRPNEAEPMDITVARLMVDRLLGLSPPDRIFGDSVAPAPGSWMEAVKTRVPAPAAMPDWLTELPAGRLRVADIVMGNKRFGPLTAYWQAGRHRFTLAPVGLTLGELSARGELVWQGSDHSSQTRADLTLDGGNLGTALASLDQPQAIRSQSTRVAASLEWPGAPWQFALSRAGGSLSTDIRDGRFLNLDSPSARLVGLLNFENILRRLRLDFSDVTGKGTAFNRIEGKADVAGGMLRLRGPLTIDAPATSMRLTGSVDLLRRELDQRLGVTLPISQSLPVAAFVAGAPVVGGALFVAHTLFGDALERATTIHYRLEGPWASPDITLEGTQ</sequence>
<dbReference type="Pfam" id="PF13116">
    <property type="entry name" value="YhdP"/>
    <property type="match status" value="1"/>
</dbReference>
<evidence type="ECO:0000313" key="3">
    <source>
        <dbReference type="Proteomes" id="UP001301869"/>
    </source>
</evidence>
<dbReference type="PANTHER" id="PTHR38690:SF1">
    <property type="entry name" value="PROTEASE"/>
    <property type="match status" value="1"/>
</dbReference>